<dbReference type="PANTHER" id="PTHR43475">
    <property type="entry name" value="METHYLTHIORIBOSE-1-PHOSPHATE ISOMERASE"/>
    <property type="match status" value="1"/>
</dbReference>
<dbReference type="GO" id="GO:0046523">
    <property type="term" value="F:S-methyl-5-thioribose-1-phosphate isomerase activity"/>
    <property type="evidence" value="ECO:0007669"/>
    <property type="project" value="UniProtKB-EC"/>
</dbReference>
<dbReference type="EMBL" id="UOGD01000009">
    <property type="protein sequence ID" value="VAX15220.1"/>
    <property type="molecule type" value="Genomic_DNA"/>
</dbReference>
<feature type="non-terminal residue" evidence="1">
    <location>
        <position position="1"/>
    </location>
</feature>
<organism evidence="1">
    <name type="scientific">hydrothermal vent metagenome</name>
    <dbReference type="NCBI Taxonomy" id="652676"/>
    <lineage>
        <taxon>unclassified sequences</taxon>
        <taxon>metagenomes</taxon>
        <taxon>ecological metagenomes</taxon>
    </lineage>
</organism>
<name>A0A3B1BX10_9ZZZZ</name>
<dbReference type="GO" id="GO:0019509">
    <property type="term" value="P:L-methionine salvage from methylthioadenosine"/>
    <property type="evidence" value="ECO:0007669"/>
    <property type="project" value="TreeGrafter"/>
</dbReference>
<dbReference type="EC" id="5.3.1.23" evidence="1"/>
<dbReference type="AlphaFoldDB" id="A0A3B1BX10"/>
<sequence>HFNVPFYIAAPVTTIDTSIASGDDINIEMRDKTELSVIRGVQVTNPDYDAYTPAFDVTPNELIAAIITDEKNHKPPYSF</sequence>
<proteinExistence type="predicted"/>
<dbReference type="InterPro" id="IPR000649">
    <property type="entry name" value="IF-2B-related"/>
</dbReference>
<reference evidence="1" key="1">
    <citation type="submission" date="2018-06" db="EMBL/GenBank/DDBJ databases">
        <authorList>
            <person name="Zhirakovskaya E."/>
        </authorList>
    </citation>
    <scope>NUCLEOTIDE SEQUENCE</scope>
</reference>
<accession>A0A3B1BX10</accession>
<dbReference type="PANTHER" id="PTHR43475:SF1">
    <property type="entry name" value="METHYLTHIORIBOSE-1-PHOSPHATE ISOMERASE"/>
    <property type="match status" value="1"/>
</dbReference>
<dbReference type="SUPFAM" id="SSF100950">
    <property type="entry name" value="NagB/RpiA/CoA transferase-like"/>
    <property type="match status" value="1"/>
</dbReference>
<evidence type="ECO:0000313" key="1">
    <source>
        <dbReference type="EMBL" id="VAX15220.1"/>
    </source>
</evidence>
<dbReference type="Gene3D" id="3.40.50.10470">
    <property type="entry name" value="Translation initiation factor eif-2b, domain 2"/>
    <property type="match status" value="1"/>
</dbReference>
<gene>
    <name evidence="1" type="ORF">MNBD_IGNAVI01-1506</name>
</gene>
<keyword evidence="1" id="KW-0413">Isomerase</keyword>
<protein>
    <submittedName>
        <fullName evidence="1">Methylthioribose-1-phosphate isomerase</fullName>
        <ecNumber evidence="1">5.3.1.23</ecNumber>
    </submittedName>
</protein>
<dbReference type="Pfam" id="PF01008">
    <property type="entry name" value="IF-2B"/>
    <property type="match status" value="1"/>
</dbReference>
<dbReference type="InterPro" id="IPR037171">
    <property type="entry name" value="NagB/RpiA_transferase-like"/>
</dbReference>
<dbReference type="InterPro" id="IPR042529">
    <property type="entry name" value="IF_2B-like_C"/>
</dbReference>